<evidence type="ECO:0000313" key="2">
    <source>
        <dbReference type="EMBL" id="KAF9792021.1"/>
    </source>
</evidence>
<dbReference type="Proteomes" id="UP000736335">
    <property type="component" value="Unassembled WGS sequence"/>
</dbReference>
<gene>
    <name evidence="2" type="ORF">BJ322DRAFT_1102553</name>
</gene>
<dbReference type="EMBL" id="WIUZ02000001">
    <property type="protein sequence ID" value="KAF9792021.1"/>
    <property type="molecule type" value="Genomic_DNA"/>
</dbReference>
<accession>A0A9P6HPH1</accession>
<evidence type="ECO:0000313" key="3">
    <source>
        <dbReference type="Proteomes" id="UP000736335"/>
    </source>
</evidence>
<evidence type="ECO:0000256" key="1">
    <source>
        <dbReference type="SAM" id="MobiDB-lite"/>
    </source>
</evidence>
<protein>
    <submittedName>
        <fullName evidence="2">Uncharacterized protein</fullName>
    </submittedName>
</protein>
<keyword evidence="3" id="KW-1185">Reference proteome</keyword>
<dbReference type="AlphaFoldDB" id="A0A9P6HPH1"/>
<name>A0A9P6HPH1_9AGAM</name>
<comment type="caution">
    <text evidence="2">The sequence shown here is derived from an EMBL/GenBank/DDBJ whole genome shotgun (WGS) entry which is preliminary data.</text>
</comment>
<proteinExistence type="predicted"/>
<feature type="compositionally biased region" description="Polar residues" evidence="1">
    <location>
        <begin position="64"/>
        <end position="81"/>
    </location>
</feature>
<organism evidence="2 3">
    <name type="scientific">Thelephora terrestris</name>
    <dbReference type="NCBI Taxonomy" id="56493"/>
    <lineage>
        <taxon>Eukaryota</taxon>
        <taxon>Fungi</taxon>
        <taxon>Dikarya</taxon>
        <taxon>Basidiomycota</taxon>
        <taxon>Agaricomycotina</taxon>
        <taxon>Agaricomycetes</taxon>
        <taxon>Thelephorales</taxon>
        <taxon>Thelephoraceae</taxon>
        <taxon>Thelephora</taxon>
    </lineage>
</organism>
<reference evidence="2" key="1">
    <citation type="journal article" date="2020" name="Nat. Commun.">
        <title>Large-scale genome sequencing of mycorrhizal fungi provides insights into the early evolution of symbiotic traits.</title>
        <authorList>
            <person name="Miyauchi S."/>
            <person name="Kiss E."/>
            <person name="Kuo A."/>
            <person name="Drula E."/>
            <person name="Kohler A."/>
            <person name="Sanchez-Garcia M."/>
            <person name="Morin E."/>
            <person name="Andreopoulos B."/>
            <person name="Barry K.W."/>
            <person name="Bonito G."/>
            <person name="Buee M."/>
            <person name="Carver A."/>
            <person name="Chen C."/>
            <person name="Cichocki N."/>
            <person name="Clum A."/>
            <person name="Culley D."/>
            <person name="Crous P.W."/>
            <person name="Fauchery L."/>
            <person name="Girlanda M."/>
            <person name="Hayes R.D."/>
            <person name="Keri Z."/>
            <person name="LaButti K."/>
            <person name="Lipzen A."/>
            <person name="Lombard V."/>
            <person name="Magnuson J."/>
            <person name="Maillard F."/>
            <person name="Murat C."/>
            <person name="Nolan M."/>
            <person name="Ohm R.A."/>
            <person name="Pangilinan J."/>
            <person name="Pereira M.F."/>
            <person name="Perotto S."/>
            <person name="Peter M."/>
            <person name="Pfister S."/>
            <person name="Riley R."/>
            <person name="Sitrit Y."/>
            <person name="Stielow J.B."/>
            <person name="Szollosi G."/>
            <person name="Zifcakova L."/>
            <person name="Stursova M."/>
            <person name="Spatafora J.W."/>
            <person name="Tedersoo L."/>
            <person name="Vaario L.M."/>
            <person name="Yamada A."/>
            <person name="Yan M."/>
            <person name="Wang P."/>
            <person name="Xu J."/>
            <person name="Bruns T."/>
            <person name="Baldrian P."/>
            <person name="Vilgalys R."/>
            <person name="Dunand C."/>
            <person name="Henrissat B."/>
            <person name="Grigoriev I.V."/>
            <person name="Hibbett D."/>
            <person name="Nagy L.G."/>
            <person name="Martin F.M."/>
        </authorList>
    </citation>
    <scope>NUCLEOTIDE SEQUENCE</scope>
    <source>
        <strain evidence="2">UH-Tt-Lm1</strain>
    </source>
</reference>
<feature type="region of interest" description="Disordered" evidence="1">
    <location>
        <begin position="62"/>
        <end position="94"/>
    </location>
</feature>
<sequence length="125" mass="14389">MDKQQHNYYLHNKVVKNQIQNQYYHDPYNEYIGRYASYINQHADYFDEHVNFDATIVHRRAKTNPAQTSRAAQTGGRSSQVCPRKVEEDEKTGQGTRRLLIGTLPISVRGLSRFASSFASLLSSH</sequence>
<reference evidence="2" key="2">
    <citation type="submission" date="2020-11" db="EMBL/GenBank/DDBJ databases">
        <authorList>
            <consortium name="DOE Joint Genome Institute"/>
            <person name="Kuo A."/>
            <person name="Miyauchi S."/>
            <person name="Kiss E."/>
            <person name="Drula E."/>
            <person name="Kohler A."/>
            <person name="Sanchez-Garcia M."/>
            <person name="Andreopoulos B."/>
            <person name="Barry K.W."/>
            <person name="Bonito G."/>
            <person name="Buee M."/>
            <person name="Carver A."/>
            <person name="Chen C."/>
            <person name="Cichocki N."/>
            <person name="Clum A."/>
            <person name="Culley D."/>
            <person name="Crous P.W."/>
            <person name="Fauchery L."/>
            <person name="Girlanda M."/>
            <person name="Hayes R."/>
            <person name="Keri Z."/>
            <person name="Labutti K."/>
            <person name="Lipzen A."/>
            <person name="Lombard V."/>
            <person name="Magnuson J."/>
            <person name="Maillard F."/>
            <person name="Morin E."/>
            <person name="Murat C."/>
            <person name="Nolan M."/>
            <person name="Ohm R."/>
            <person name="Pangilinan J."/>
            <person name="Pereira M."/>
            <person name="Perotto S."/>
            <person name="Peter M."/>
            <person name="Riley R."/>
            <person name="Sitrit Y."/>
            <person name="Stielow B."/>
            <person name="Szollosi G."/>
            <person name="Zifcakova L."/>
            <person name="Stursova M."/>
            <person name="Spatafora J.W."/>
            <person name="Tedersoo L."/>
            <person name="Vaario L.-M."/>
            <person name="Yamada A."/>
            <person name="Yan M."/>
            <person name="Wang P."/>
            <person name="Xu J."/>
            <person name="Bruns T."/>
            <person name="Baldrian P."/>
            <person name="Vilgalys R."/>
            <person name="Henrissat B."/>
            <person name="Grigoriev I.V."/>
            <person name="Hibbett D."/>
            <person name="Nagy L.G."/>
            <person name="Martin F.M."/>
        </authorList>
    </citation>
    <scope>NUCLEOTIDE SEQUENCE</scope>
    <source>
        <strain evidence="2">UH-Tt-Lm1</strain>
    </source>
</reference>